<protein>
    <submittedName>
        <fullName evidence="6">MarR family transcriptional regulator</fullName>
    </submittedName>
</protein>
<proteinExistence type="predicted"/>
<name>A0ABZ1TXB6_9ACTN</name>
<evidence type="ECO:0000313" key="6">
    <source>
        <dbReference type="EMBL" id="WUQ82337.1"/>
    </source>
</evidence>
<sequence>MSATAPGLPDPALGEEFSTLLVGIQRLVRRRLREGQAEPRLRGAQVELLRLVADFPGLRVSDAAAELCLAANSVSTLVNQLVALGLLRREVDPADRRAALLYATGEAVERLAAWRARREALVGEVVAGLSADDRAALAAALPALRGVATGLRERAGEPGTAAPAAGGRAGP</sequence>
<dbReference type="SUPFAM" id="SSF46785">
    <property type="entry name" value="Winged helix' DNA-binding domain"/>
    <property type="match status" value="1"/>
</dbReference>
<feature type="compositionally biased region" description="Low complexity" evidence="4">
    <location>
        <begin position="157"/>
        <end position="171"/>
    </location>
</feature>
<dbReference type="InterPro" id="IPR036390">
    <property type="entry name" value="WH_DNA-bd_sf"/>
</dbReference>
<organism evidence="6 7">
    <name type="scientific">Kitasatospora purpeofusca</name>
    <dbReference type="NCBI Taxonomy" id="67352"/>
    <lineage>
        <taxon>Bacteria</taxon>
        <taxon>Bacillati</taxon>
        <taxon>Actinomycetota</taxon>
        <taxon>Actinomycetes</taxon>
        <taxon>Kitasatosporales</taxon>
        <taxon>Streptomycetaceae</taxon>
        <taxon>Kitasatospora</taxon>
    </lineage>
</organism>
<dbReference type="Pfam" id="PF12802">
    <property type="entry name" value="MarR_2"/>
    <property type="match status" value="1"/>
</dbReference>
<dbReference type="Gene3D" id="1.10.10.10">
    <property type="entry name" value="Winged helix-like DNA-binding domain superfamily/Winged helix DNA-binding domain"/>
    <property type="match status" value="1"/>
</dbReference>
<reference evidence="6" key="1">
    <citation type="submission" date="2022-10" db="EMBL/GenBank/DDBJ databases">
        <title>The complete genomes of actinobacterial strains from the NBC collection.</title>
        <authorList>
            <person name="Joergensen T.S."/>
            <person name="Alvarez Arevalo M."/>
            <person name="Sterndorff E.B."/>
            <person name="Faurdal D."/>
            <person name="Vuksanovic O."/>
            <person name="Mourched A.-S."/>
            <person name="Charusanti P."/>
            <person name="Shaw S."/>
            <person name="Blin K."/>
            <person name="Weber T."/>
        </authorList>
    </citation>
    <scope>NUCLEOTIDE SEQUENCE</scope>
    <source>
        <strain evidence="6">NBC_00222</strain>
    </source>
</reference>
<dbReference type="PANTHER" id="PTHR33164">
    <property type="entry name" value="TRANSCRIPTIONAL REGULATOR, MARR FAMILY"/>
    <property type="match status" value="1"/>
</dbReference>
<dbReference type="SMART" id="SM00347">
    <property type="entry name" value="HTH_MARR"/>
    <property type="match status" value="1"/>
</dbReference>
<dbReference type="PROSITE" id="PS50995">
    <property type="entry name" value="HTH_MARR_2"/>
    <property type="match status" value="1"/>
</dbReference>
<feature type="region of interest" description="Disordered" evidence="4">
    <location>
        <begin position="152"/>
        <end position="171"/>
    </location>
</feature>
<keyword evidence="2" id="KW-0238">DNA-binding</keyword>
<dbReference type="PANTHER" id="PTHR33164:SF103">
    <property type="entry name" value="REGULATORY PROTEIN MARR"/>
    <property type="match status" value="1"/>
</dbReference>
<feature type="domain" description="HTH marR-type" evidence="5">
    <location>
        <begin position="14"/>
        <end position="146"/>
    </location>
</feature>
<evidence type="ECO:0000256" key="1">
    <source>
        <dbReference type="ARBA" id="ARBA00023015"/>
    </source>
</evidence>
<evidence type="ECO:0000259" key="5">
    <source>
        <dbReference type="PROSITE" id="PS50995"/>
    </source>
</evidence>
<dbReference type="InterPro" id="IPR023187">
    <property type="entry name" value="Tscrpt_reg_MarR-type_CS"/>
</dbReference>
<evidence type="ECO:0000313" key="7">
    <source>
        <dbReference type="Proteomes" id="UP001432222"/>
    </source>
</evidence>
<keyword evidence="1" id="KW-0805">Transcription regulation</keyword>
<evidence type="ECO:0000256" key="3">
    <source>
        <dbReference type="ARBA" id="ARBA00023163"/>
    </source>
</evidence>
<dbReference type="Proteomes" id="UP001432222">
    <property type="component" value="Chromosome"/>
</dbReference>
<dbReference type="EMBL" id="CP108110">
    <property type="protein sequence ID" value="WUQ82337.1"/>
    <property type="molecule type" value="Genomic_DNA"/>
</dbReference>
<keyword evidence="3" id="KW-0804">Transcription</keyword>
<evidence type="ECO:0000256" key="4">
    <source>
        <dbReference type="SAM" id="MobiDB-lite"/>
    </source>
</evidence>
<dbReference type="InterPro" id="IPR000835">
    <property type="entry name" value="HTH_MarR-typ"/>
</dbReference>
<dbReference type="PROSITE" id="PS01117">
    <property type="entry name" value="HTH_MARR_1"/>
    <property type="match status" value="1"/>
</dbReference>
<dbReference type="InterPro" id="IPR036388">
    <property type="entry name" value="WH-like_DNA-bd_sf"/>
</dbReference>
<dbReference type="InterPro" id="IPR039422">
    <property type="entry name" value="MarR/SlyA-like"/>
</dbReference>
<keyword evidence="7" id="KW-1185">Reference proteome</keyword>
<gene>
    <name evidence="6" type="ORF">OHA16_04715</name>
</gene>
<evidence type="ECO:0000256" key="2">
    <source>
        <dbReference type="ARBA" id="ARBA00023125"/>
    </source>
</evidence>
<accession>A0ABZ1TXB6</accession>
<dbReference type="RefSeq" id="WP_328953404.1">
    <property type="nucleotide sequence ID" value="NZ_CP108110.1"/>
</dbReference>